<sequence>MIGPDRLRRAEYLIDTSGAVEFLLPIMRKDNRGRKYNSNKLRVFLLGLYLTIENERSGSIRAIAQTIHRKLPLDEQYRLRIRNQKNGALLVRESDLYYITKTLTERLAYGPSVKEAVDDDGVVSGIPDEERARRHGLVQELCSRMLRVTFVGPEATVYAIDATGIWSWGKAPRKPTKAELAELIDDPTELEQLDDSQTGPGKDETFVIGTKAAHDPDAAWSVKTSKSGRKEMFFGYHEHAVVQAPAEGEDPDRAPRLLRAFELTPATQDVVDVSFRLLDTVHDGDGDRLLLADRLYHYNVTGRWLKPLRARGWEMVHDLREDEQGFWEYEHLRWAAGDAHCPSTPDALGTIPRPAVNDRRRESHEAFRKQIDLRQAFALDRHTLPDADGAIRLRCPALAGKVGCALRDGTTPVAIGKGLPLVVDPPDPNGPEGLPKCCTQQTVLVRPPEKVVKLYQPFYWGSREWQAHYSRRTFIEGVFGNVKNGATENLRRGLFHITGLPLVHLMLAMVNMSYNLRMIENWRQRNLDAGRRREVLPADHPLLVDDTKIAGYRAVTHEEEYGEHAA</sequence>
<keyword evidence="1" id="KW-0472">Membrane</keyword>
<dbReference type="AlphaFoldDB" id="A0A6J6GLW3"/>
<feature type="transmembrane region" description="Helical" evidence="1">
    <location>
        <begin position="493"/>
        <end position="514"/>
    </location>
</feature>
<protein>
    <submittedName>
        <fullName evidence="2">Unannotated protein</fullName>
    </submittedName>
</protein>
<name>A0A6J6GLW3_9ZZZZ</name>
<accession>A0A6J6GLW3</accession>
<evidence type="ECO:0000256" key="1">
    <source>
        <dbReference type="SAM" id="Phobius"/>
    </source>
</evidence>
<gene>
    <name evidence="2" type="ORF">UFOPK1493_04267</name>
</gene>
<keyword evidence="1" id="KW-1133">Transmembrane helix</keyword>
<keyword evidence="1" id="KW-0812">Transmembrane</keyword>
<reference evidence="2" key="1">
    <citation type="submission" date="2020-05" db="EMBL/GenBank/DDBJ databases">
        <authorList>
            <person name="Chiriac C."/>
            <person name="Salcher M."/>
            <person name="Ghai R."/>
            <person name="Kavagutti S V."/>
        </authorList>
    </citation>
    <scope>NUCLEOTIDE SEQUENCE</scope>
</reference>
<dbReference type="EMBL" id="CAEZSR010000315">
    <property type="protein sequence ID" value="CAB4600134.1"/>
    <property type="molecule type" value="Genomic_DNA"/>
</dbReference>
<proteinExistence type="predicted"/>
<organism evidence="2">
    <name type="scientific">freshwater metagenome</name>
    <dbReference type="NCBI Taxonomy" id="449393"/>
    <lineage>
        <taxon>unclassified sequences</taxon>
        <taxon>metagenomes</taxon>
        <taxon>ecological metagenomes</taxon>
    </lineage>
</organism>
<evidence type="ECO:0000313" key="2">
    <source>
        <dbReference type="EMBL" id="CAB4600134.1"/>
    </source>
</evidence>